<name>F2KMK9_ARCVS</name>
<sequence>MSSDEGMVPSAATAATAAVLAMLLEVSATPKSGNVDREHSFEDLRYEHFLASSASSYPVFLRAAENRGSVGQLILDAVVETSRWHRAGNVHFGAFLLLTPLVYSWRAGRAESIAKAAVETLKNTTVEDSLAVLKAFRLSGARAMDVEELSLEDDSTAEELKRERINLYDWMLLAPRENIIARELTEGYTASLSGMKTLIETFEEFGDVNAAIVFTYHKLLSEYIDPLVVAKHGIETAKKVRDTARKVVEAFGGNIDVFKPLDEEFVRRRINPGTIADLTSSSIFLALIEGLRF</sequence>
<proteinExistence type="predicted"/>
<dbReference type="EMBL" id="CP002588">
    <property type="protein sequence ID" value="AEA47206.1"/>
    <property type="molecule type" value="Genomic_DNA"/>
</dbReference>
<evidence type="ECO:0000313" key="1">
    <source>
        <dbReference type="EMBL" id="AEA47206.1"/>
    </source>
</evidence>
<dbReference type="Pfam" id="PF01874">
    <property type="entry name" value="CitG"/>
    <property type="match status" value="1"/>
</dbReference>
<dbReference type="AlphaFoldDB" id="F2KMK9"/>
<dbReference type="InterPro" id="IPR002736">
    <property type="entry name" value="CitG"/>
</dbReference>
<keyword evidence="2" id="KW-1185">Reference proteome</keyword>
<dbReference type="KEGG" id="ave:Arcve_1199"/>
<reference evidence="1 2" key="1">
    <citation type="submission" date="2011-03" db="EMBL/GenBank/DDBJ databases">
        <title>The complete genome of Archaeoglobus veneficus SNP6.</title>
        <authorList>
            <consortium name="US DOE Joint Genome Institute (JGI-PGF)"/>
            <person name="Lucas S."/>
            <person name="Copeland A."/>
            <person name="Lapidus A."/>
            <person name="Bruce D."/>
            <person name="Goodwin L."/>
            <person name="Pitluck S."/>
            <person name="Kyrpides N."/>
            <person name="Mavromatis K."/>
            <person name="Pagani I."/>
            <person name="Ivanova N."/>
            <person name="Mikhailova N."/>
            <person name="Lu M."/>
            <person name="Detter J.C."/>
            <person name="Tapia R."/>
            <person name="Han C."/>
            <person name="Land M."/>
            <person name="Hauser L."/>
            <person name="Markowitz V."/>
            <person name="Cheng J.-F."/>
            <person name="Hugenholtz P."/>
            <person name="Woyke T."/>
            <person name="Wu D."/>
            <person name="Spring S."/>
            <person name="Brambilla E."/>
            <person name="Klenk H.-P."/>
            <person name="Eisen J.A."/>
        </authorList>
    </citation>
    <scope>NUCLEOTIDE SEQUENCE [LARGE SCALE GENOMIC DNA]</scope>
    <source>
        <strain>SNP6</strain>
    </source>
</reference>
<dbReference type="eggNOG" id="arCOG04238">
    <property type="taxonomic scope" value="Archaea"/>
</dbReference>
<dbReference type="GO" id="GO:0005524">
    <property type="term" value="F:ATP binding"/>
    <property type="evidence" value="ECO:0007669"/>
    <property type="project" value="InterPro"/>
</dbReference>
<accession>F2KMK9</accession>
<dbReference type="HOGENOM" id="CLU_063627_0_0_2"/>
<dbReference type="Proteomes" id="UP000008136">
    <property type="component" value="Chromosome"/>
</dbReference>
<evidence type="ECO:0000313" key="2">
    <source>
        <dbReference type="Proteomes" id="UP000008136"/>
    </source>
</evidence>
<dbReference type="GeneID" id="10394316"/>
<dbReference type="GO" id="GO:0046917">
    <property type="term" value="F:triphosphoribosyl-dephospho-CoA synthase activity"/>
    <property type="evidence" value="ECO:0007669"/>
    <property type="project" value="InterPro"/>
</dbReference>
<dbReference type="PANTHER" id="PTHR42280:SF1">
    <property type="entry name" value="CITG FAMILY PROTEIN"/>
    <property type="match status" value="1"/>
</dbReference>
<gene>
    <name evidence="1" type="ordered locus">Arcve_1199</name>
</gene>
<organism evidence="1 2">
    <name type="scientific">Archaeoglobus veneficus (strain DSM 11195 / SNP6)</name>
    <dbReference type="NCBI Taxonomy" id="693661"/>
    <lineage>
        <taxon>Archaea</taxon>
        <taxon>Methanobacteriati</taxon>
        <taxon>Methanobacteriota</taxon>
        <taxon>Archaeoglobi</taxon>
        <taxon>Archaeoglobales</taxon>
        <taxon>Archaeoglobaceae</taxon>
        <taxon>Archaeoglobus</taxon>
    </lineage>
</organism>
<dbReference type="STRING" id="693661.Arcve_1199"/>
<dbReference type="Gene3D" id="1.10.4200.10">
    <property type="entry name" value="Triphosphoribosyl-dephospho-CoA protein"/>
    <property type="match status" value="1"/>
</dbReference>
<dbReference type="RefSeq" id="WP_013683869.1">
    <property type="nucleotide sequence ID" value="NC_015320.1"/>
</dbReference>
<protein>
    <submittedName>
        <fullName evidence="1">Triphosphoribosyl-dephospho-CoA protein</fullName>
    </submittedName>
</protein>
<dbReference type="PANTHER" id="PTHR42280">
    <property type="entry name" value="CITG FAMILY PROTEIN"/>
    <property type="match status" value="1"/>
</dbReference>